<name>A0A1X9NBS2_9GAMM</name>
<feature type="domain" description="FAS1-like dehydratase" evidence="1">
    <location>
        <begin position="10"/>
        <end position="141"/>
    </location>
</feature>
<accession>A0A1X9NBS2</accession>
<organism evidence="2 3">
    <name type="scientific">Oceanicoccus sagamiensis</name>
    <dbReference type="NCBI Taxonomy" id="716816"/>
    <lineage>
        <taxon>Bacteria</taxon>
        <taxon>Pseudomonadati</taxon>
        <taxon>Pseudomonadota</taxon>
        <taxon>Gammaproteobacteria</taxon>
        <taxon>Cellvibrionales</taxon>
        <taxon>Spongiibacteraceae</taxon>
        <taxon>Oceanicoccus</taxon>
    </lineage>
</organism>
<evidence type="ECO:0000313" key="2">
    <source>
        <dbReference type="EMBL" id="ARN75498.1"/>
    </source>
</evidence>
<proteinExistence type="predicted"/>
<evidence type="ECO:0000313" key="3">
    <source>
        <dbReference type="Proteomes" id="UP000193450"/>
    </source>
</evidence>
<dbReference type="CDD" id="cd03440">
    <property type="entry name" value="hot_dog"/>
    <property type="match status" value="1"/>
</dbReference>
<dbReference type="OrthoDB" id="7058495at2"/>
<evidence type="ECO:0000259" key="1">
    <source>
        <dbReference type="Pfam" id="PF13452"/>
    </source>
</evidence>
<keyword evidence="3" id="KW-1185">Reference proteome</keyword>
<dbReference type="Gene3D" id="3.10.129.10">
    <property type="entry name" value="Hotdog Thioesterase"/>
    <property type="match status" value="1"/>
</dbReference>
<dbReference type="RefSeq" id="WP_085759675.1">
    <property type="nucleotide sequence ID" value="NZ_CP019343.1"/>
</dbReference>
<gene>
    <name evidence="2" type="ORF">BST96_16095</name>
</gene>
<reference evidence="2 3" key="1">
    <citation type="submission" date="2016-11" db="EMBL/GenBank/DDBJ databases">
        <title>Trade-off between light-utilization and light-protection in marine flavobacteria.</title>
        <authorList>
            <person name="Kumagai Y."/>
        </authorList>
    </citation>
    <scope>NUCLEOTIDE SEQUENCE [LARGE SCALE GENOMIC DNA]</scope>
    <source>
        <strain evidence="2 3">NBRC 107125</strain>
    </source>
</reference>
<dbReference type="EMBL" id="CP019343">
    <property type="protein sequence ID" value="ARN75498.1"/>
    <property type="molecule type" value="Genomic_DNA"/>
</dbReference>
<protein>
    <recommendedName>
        <fullName evidence="1">FAS1-like dehydratase domain-containing protein</fullName>
    </recommendedName>
</protein>
<dbReference type="InterPro" id="IPR039569">
    <property type="entry name" value="FAS1-like_DH_region"/>
</dbReference>
<dbReference type="Proteomes" id="UP000193450">
    <property type="component" value="Chromosome"/>
</dbReference>
<dbReference type="InterPro" id="IPR029069">
    <property type="entry name" value="HotDog_dom_sf"/>
</dbReference>
<dbReference type="STRING" id="716816.BST96_16095"/>
<dbReference type="SUPFAM" id="SSF54637">
    <property type="entry name" value="Thioesterase/thiol ester dehydrase-isomerase"/>
    <property type="match status" value="1"/>
</dbReference>
<dbReference type="Pfam" id="PF13452">
    <property type="entry name" value="FAS1_DH_region"/>
    <property type="match status" value="1"/>
</dbReference>
<dbReference type="AlphaFoldDB" id="A0A1X9NBS2"/>
<sequence>MSVLTPEVLSAIGRQSQPQREIVTRRDIRKYSVATGNRQRKYLDGDQAPPMFHVPLFWDVVELDQLTPDGVSIDSLLPKFPLEKAMAGGLNIEYHKPVRPGDWLTATRTLTDIYEKEGRSGALIFYEVVMDIVNDDQELVIREKTTRILR</sequence>
<dbReference type="KEGG" id="osg:BST96_16095"/>